<reference evidence="3" key="1">
    <citation type="journal article" date="2019" name="Int. J. Syst. Evol. Microbiol.">
        <title>The Global Catalogue of Microorganisms (GCM) 10K type strain sequencing project: providing services to taxonomists for standard genome sequencing and annotation.</title>
        <authorList>
            <consortium name="The Broad Institute Genomics Platform"/>
            <consortium name="The Broad Institute Genome Sequencing Center for Infectious Disease"/>
            <person name="Wu L."/>
            <person name="Ma J."/>
        </authorList>
    </citation>
    <scope>NUCLEOTIDE SEQUENCE [LARGE SCALE GENOMIC DNA]</scope>
    <source>
        <strain evidence="3">TBRC 7912</strain>
    </source>
</reference>
<evidence type="ECO:0000259" key="1">
    <source>
        <dbReference type="Pfam" id="PF17940"/>
    </source>
</evidence>
<protein>
    <submittedName>
        <fullName evidence="2">TetR/AcrR family transcriptional regulator</fullName>
    </submittedName>
</protein>
<organism evidence="2 3">
    <name type="scientific">Streptosporangium jomthongense</name>
    <dbReference type="NCBI Taxonomy" id="1193683"/>
    <lineage>
        <taxon>Bacteria</taxon>
        <taxon>Bacillati</taxon>
        <taxon>Actinomycetota</taxon>
        <taxon>Actinomycetes</taxon>
        <taxon>Streptosporangiales</taxon>
        <taxon>Streptosporangiaceae</taxon>
        <taxon>Streptosporangium</taxon>
    </lineage>
</organism>
<dbReference type="RefSeq" id="WP_352010462.1">
    <property type="nucleotide sequence ID" value="NZ_JBHSBC010000001.1"/>
</dbReference>
<comment type="caution">
    <text evidence="2">The sequence shown here is derived from an EMBL/GenBank/DDBJ whole genome shotgun (WGS) entry which is preliminary data.</text>
</comment>
<gene>
    <name evidence="2" type="ORF">ACFOYY_01415</name>
</gene>
<dbReference type="Gene3D" id="1.10.357.10">
    <property type="entry name" value="Tetracycline Repressor, domain 2"/>
    <property type="match status" value="1"/>
</dbReference>
<dbReference type="InterPro" id="IPR041583">
    <property type="entry name" value="TetR_C_31"/>
</dbReference>
<evidence type="ECO:0000313" key="2">
    <source>
        <dbReference type="EMBL" id="MFC3978762.1"/>
    </source>
</evidence>
<name>A0ABV8EQZ0_9ACTN</name>
<proteinExistence type="predicted"/>
<accession>A0ABV8EQZ0</accession>
<dbReference type="InterPro" id="IPR009057">
    <property type="entry name" value="Homeodomain-like_sf"/>
</dbReference>
<dbReference type="Proteomes" id="UP001595698">
    <property type="component" value="Unassembled WGS sequence"/>
</dbReference>
<evidence type="ECO:0000313" key="3">
    <source>
        <dbReference type="Proteomes" id="UP001595698"/>
    </source>
</evidence>
<dbReference type="EMBL" id="JBHSBC010000001">
    <property type="protein sequence ID" value="MFC3978762.1"/>
    <property type="molecule type" value="Genomic_DNA"/>
</dbReference>
<sequence>MKSQRAELIAETAIALLAERGMRGLTHRAVDEEAGLPPGSTSNLARTRLALLELTLERLTELEAATFAALLDAAGPGSPETLVELAARTLWEQLTAGRHRTIARYELALEATRRPELREVYDRAGSRFRDPAVAVLAAAGSPDPVRHGRQVVAFGEGLMFDTVAGAGSEPTLDDLRLGLAELLRGMLPGEGGG</sequence>
<feature type="domain" description="Tetracyclin repressor-like C-terminal group 31" evidence="1">
    <location>
        <begin position="78"/>
        <end position="188"/>
    </location>
</feature>
<dbReference type="Pfam" id="PF17940">
    <property type="entry name" value="TetR_C_31"/>
    <property type="match status" value="1"/>
</dbReference>
<keyword evidence="3" id="KW-1185">Reference proteome</keyword>
<dbReference type="SUPFAM" id="SSF46689">
    <property type="entry name" value="Homeodomain-like"/>
    <property type="match status" value="1"/>
</dbReference>